<evidence type="ECO:0000313" key="1">
    <source>
        <dbReference type="EMBL" id="GER88989.1"/>
    </source>
</evidence>
<dbReference type="Proteomes" id="UP000326912">
    <property type="component" value="Unassembled WGS sequence"/>
</dbReference>
<dbReference type="EMBL" id="BKZW01000001">
    <property type="protein sequence ID" value="GER88989.1"/>
    <property type="molecule type" value="Genomic_DNA"/>
</dbReference>
<dbReference type="RefSeq" id="WP_198925281.1">
    <property type="nucleotide sequence ID" value="NZ_BKZW01000001.1"/>
</dbReference>
<keyword evidence="2" id="KW-1185">Reference proteome</keyword>
<accession>A0A5J4KSB5</accession>
<name>A0A5J4KSB5_9CHLR</name>
<organism evidence="1 2">
    <name type="scientific">Dictyobacter vulcani</name>
    <dbReference type="NCBI Taxonomy" id="2607529"/>
    <lineage>
        <taxon>Bacteria</taxon>
        <taxon>Bacillati</taxon>
        <taxon>Chloroflexota</taxon>
        <taxon>Ktedonobacteria</taxon>
        <taxon>Ktedonobacterales</taxon>
        <taxon>Dictyobacteraceae</taxon>
        <taxon>Dictyobacter</taxon>
    </lineage>
</organism>
<sequence length="139" mass="16118">MEKMTIKQAFQVMILYLDSYGQRINSEDIASLLGDLDTNIWDGDTTGDPAAWYDWMYCVQEVLLAEDKEARRIVELLITDERNKRGKDVAGNEVYLKNLDDGRQAWALLRNGRFLFGGIREEPREFNNLKPFTSPREPI</sequence>
<gene>
    <name evidence="1" type="ORF">KDW_31510</name>
</gene>
<protein>
    <submittedName>
        <fullName evidence="1">Uncharacterized protein</fullName>
    </submittedName>
</protein>
<dbReference type="AlphaFoldDB" id="A0A5J4KSB5"/>
<proteinExistence type="predicted"/>
<comment type="caution">
    <text evidence="1">The sequence shown here is derived from an EMBL/GenBank/DDBJ whole genome shotgun (WGS) entry which is preliminary data.</text>
</comment>
<reference evidence="1 2" key="1">
    <citation type="submission" date="2019-10" db="EMBL/GenBank/DDBJ databases">
        <title>Dictyobacter vulcani sp. nov., within the class Ktedonobacteria, isolated from soil of volcanic Mt. Zao.</title>
        <authorList>
            <person name="Zheng Y."/>
            <person name="Wang C.M."/>
            <person name="Sakai Y."/>
            <person name="Abe K."/>
            <person name="Yokota A."/>
            <person name="Yabe S."/>
        </authorList>
    </citation>
    <scope>NUCLEOTIDE SEQUENCE [LARGE SCALE GENOMIC DNA]</scope>
    <source>
        <strain evidence="1 2">W12</strain>
    </source>
</reference>
<evidence type="ECO:0000313" key="2">
    <source>
        <dbReference type="Proteomes" id="UP000326912"/>
    </source>
</evidence>